<dbReference type="Gene3D" id="3.90.1530.10">
    <property type="entry name" value="Conserved hypothetical protein from pyrococcus furiosus pfu- 392566-001, ParB domain"/>
    <property type="match status" value="1"/>
</dbReference>
<organism evidence="3">
    <name type="scientific">marine sediment metagenome</name>
    <dbReference type="NCBI Taxonomy" id="412755"/>
    <lineage>
        <taxon>unclassified sequences</taxon>
        <taxon>metagenomes</taxon>
        <taxon>ecological metagenomes</taxon>
    </lineage>
</organism>
<dbReference type="InterPro" id="IPR036086">
    <property type="entry name" value="ParB/Sulfiredoxin_sf"/>
</dbReference>
<dbReference type="InterPro" id="IPR050336">
    <property type="entry name" value="Chromosome_partition/occlusion"/>
</dbReference>
<dbReference type="InterPro" id="IPR003115">
    <property type="entry name" value="ParB_N"/>
</dbReference>
<dbReference type="GO" id="GO:0007059">
    <property type="term" value="P:chromosome segregation"/>
    <property type="evidence" value="ECO:0007669"/>
    <property type="project" value="TreeGrafter"/>
</dbReference>
<feature type="compositionally biased region" description="Basic and acidic residues" evidence="1">
    <location>
        <begin position="183"/>
        <end position="192"/>
    </location>
</feature>
<dbReference type="PANTHER" id="PTHR33375">
    <property type="entry name" value="CHROMOSOME-PARTITIONING PROTEIN PARB-RELATED"/>
    <property type="match status" value="1"/>
</dbReference>
<evidence type="ECO:0000256" key="1">
    <source>
        <dbReference type="SAM" id="MobiDB-lite"/>
    </source>
</evidence>
<reference evidence="3" key="1">
    <citation type="journal article" date="2015" name="Nature">
        <title>Complex archaea that bridge the gap between prokaryotes and eukaryotes.</title>
        <authorList>
            <person name="Spang A."/>
            <person name="Saw J.H."/>
            <person name="Jorgensen S.L."/>
            <person name="Zaremba-Niedzwiedzka K."/>
            <person name="Martijn J."/>
            <person name="Lind A.E."/>
            <person name="van Eijk R."/>
            <person name="Schleper C."/>
            <person name="Guy L."/>
            <person name="Ettema T.J."/>
        </authorList>
    </citation>
    <scope>NUCLEOTIDE SEQUENCE</scope>
</reference>
<dbReference type="SUPFAM" id="SSF110849">
    <property type="entry name" value="ParB/Sulfiredoxin"/>
    <property type="match status" value="1"/>
</dbReference>
<name>A0A0F8Z746_9ZZZZ</name>
<dbReference type="GO" id="GO:0005694">
    <property type="term" value="C:chromosome"/>
    <property type="evidence" value="ECO:0007669"/>
    <property type="project" value="TreeGrafter"/>
</dbReference>
<comment type="caution">
    <text evidence="3">The sequence shown here is derived from an EMBL/GenBank/DDBJ whole genome shotgun (WGS) entry which is preliminary data.</text>
</comment>
<dbReference type="EMBL" id="LAZR01052954">
    <property type="protein sequence ID" value="KKK81820.1"/>
    <property type="molecule type" value="Genomic_DNA"/>
</dbReference>
<feature type="region of interest" description="Disordered" evidence="1">
    <location>
        <begin position="168"/>
        <end position="192"/>
    </location>
</feature>
<gene>
    <name evidence="3" type="ORF">LCGC14_2809620</name>
</gene>
<feature type="domain" description="ParB-like N-terminal" evidence="2">
    <location>
        <begin position="1"/>
        <end position="88"/>
    </location>
</feature>
<feature type="non-terminal residue" evidence="3">
    <location>
        <position position="218"/>
    </location>
</feature>
<accession>A0A0F8Z746</accession>
<sequence>MKIKLADLEVDPTVNIRDKLDEETVQWYMEIFDQLPPVTAYRLNGRILLADGFHRWSAAERLNLEEIEADVREGTEQDAWEFAVMANWRHGKNLSQYEHDKAIARLYMIHGTNQAVADLLGVGETTVRRALQAVELGKISPPGANYNQKRLSTIAGAPTKNQQKRLMERNDLSPSELQASVRTLKDPEVSEDYKERMLKGTAPPILTGGRVLTGSVEK</sequence>
<proteinExistence type="predicted"/>
<evidence type="ECO:0000259" key="2">
    <source>
        <dbReference type="SMART" id="SM00470"/>
    </source>
</evidence>
<evidence type="ECO:0000313" key="3">
    <source>
        <dbReference type="EMBL" id="KKK81820.1"/>
    </source>
</evidence>
<dbReference type="SMART" id="SM00470">
    <property type="entry name" value="ParB"/>
    <property type="match status" value="1"/>
</dbReference>
<protein>
    <recommendedName>
        <fullName evidence="2">ParB-like N-terminal domain-containing protein</fullName>
    </recommendedName>
</protein>
<dbReference type="AlphaFoldDB" id="A0A0F8Z746"/>
<feature type="compositionally biased region" description="Polar residues" evidence="1">
    <location>
        <begin position="172"/>
        <end position="181"/>
    </location>
</feature>
<dbReference type="PANTHER" id="PTHR33375:SF1">
    <property type="entry name" value="CHROMOSOME-PARTITIONING PROTEIN PARB-RELATED"/>
    <property type="match status" value="1"/>
</dbReference>